<dbReference type="InterPro" id="IPR025075">
    <property type="entry name" value="DUF3916"/>
</dbReference>
<proteinExistence type="predicted"/>
<dbReference type="Proteomes" id="UP000683557">
    <property type="component" value="Chromosome"/>
</dbReference>
<name>A0ABX8JA84_9BACT</name>
<accession>A0ABX8JA84</accession>
<keyword evidence="2" id="KW-1185">Reference proteome</keyword>
<organism evidence="1 2">
    <name type="scientific">Geomonas oryzisoli</name>
    <dbReference type="NCBI Taxonomy" id="2847992"/>
    <lineage>
        <taxon>Bacteria</taxon>
        <taxon>Pseudomonadati</taxon>
        <taxon>Thermodesulfobacteriota</taxon>
        <taxon>Desulfuromonadia</taxon>
        <taxon>Geobacterales</taxon>
        <taxon>Geobacteraceae</taxon>
        <taxon>Geomonas</taxon>
    </lineage>
</organism>
<evidence type="ECO:0000313" key="1">
    <source>
        <dbReference type="EMBL" id="QWV94292.1"/>
    </source>
</evidence>
<gene>
    <name evidence="1" type="ORF">KP004_03660</name>
</gene>
<dbReference type="EMBL" id="CP076723">
    <property type="protein sequence ID" value="QWV94292.1"/>
    <property type="molecule type" value="Genomic_DNA"/>
</dbReference>
<dbReference type="RefSeq" id="WP_216801030.1">
    <property type="nucleotide sequence ID" value="NZ_CP076723.1"/>
</dbReference>
<protein>
    <submittedName>
        <fullName evidence="1">DUF3916 domain-containing protein</fullName>
    </submittedName>
</protein>
<dbReference type="Pfam" id="PF13079">
    <property type="entry name" value="DUF3916"/>
    <property type="match status" value="1"/>
</dbReference>
<evidence type="ECO:0000313" key="2">
    <source>
        <dbReference type="Proteomes" id="UP000683557"/>
    </source>
</evidence>
<sequence length="175" mass="20213">MNGLTGKKKIRGARRKMTGFISRLMSETERFPEEDRPGCGYWHLHMPVSKLFIDSTSTPLSTRHVFIQAVLDAAGKLRDLKSTDEKRKIRIVTSISLPCLFDSQITVFFDDKYFSTFFDRDSSEQRWTALPANRDLQKELSLKMPEGLQQKGFHESVSDEDYSFEGEVWFFGELA</sequence>
<reference evidence="1 2" key="1">
    <citation type="submission" date="2021-06" db="EMBL/GenBank/DDBJ databases">
        <title>Gemonas diversity in paddy soil.</title>
        <authorList>
            <person name="Liu G."/>
        </authorList>
    </citation>
    <scope>NUCLEOTIDE SEQUENCE [LARGE SCALE GENOMIC DNA]</scope>
    <source>
        <strain evidence="1 2">RG10</strain>
    </source>
</reference>